<feature type="binding site" evidence="3">
    <location>
        <position position="191"/>
    </location>
    <ligand>
        <name>L-tryptophan</name>
        <dbReference type="ChEBI" id="CHEBI:57912"/>
    </ligand>
</feature>
<feature type="binding site" evidence="3">
    <location>
        <position position="410"/>
    </location>
    <ligand>
        <name>dimethylallyl diphosphate</name>
        <dbReference type="ChEBI" id="CHEBI:57623"/>
    </ligand>
</feature>
<feature type="binding site" evidence="3">
    <location>
        <position position="255"/>
    </location>
    <ligand>
        <name>dimethylallyl diphosphate</name>
        <dbReference type="ChEBI" id="CHEBI:57623"/>
    </ligand>
</feature>
<dbReference type="GO" id="GO:0009820">
    <property type="term" value="P:alkaloid metabolic process"/>
    <property type="evidence" value="ECO:0007669"/>
    <property type="project" value="InterPro"/>
</dbReference>
<dbReference type="OrthoDB" id="5392033at2759"/>
<sequence>MTVTEKAPEVMPFEGLTEEINLMSDNERVWWQKTGSMLSRVLSSADYTWEEQHKHLKFYAQVLLPNLGPYPQSFRSSITRSGLPFELSINYQQNGKPLVVRIGFEPLNALSGTLKDPFNQVPAAEVLSLLDQMHIPGFDSQIWDRVVEHHTVNHTEREALRDSDLGAGYIRSQTAYGFDLLRDGNIAVKGYSFPALKCQITGQSMAQMMAGVVADLVPLVDCSQAFATVDEYLQDTGYDERAFFSWDFVEPARSRLKLYMGSNNVTWEKLAEVWTLDNRVQNPTVARGLEYLRQLFDLIKLSDGQRDIVVAFDDRQDSSKETPLLWNYEMRAGDPTPLTKIYFPVHGENDLQVINGVAEFLCQIGLSHGKTYVEKVKSYYPGIDLSTTERFTSWVSFAYTEKTGVYLSTYYHSSTDNPWKMTTEEDGQL</sequence>
<evidence type="ECO:0000256" key="3">
    <source>
        <dbReference type="PIRSR" id="PIRSR000509-1"/>
    </source>
</evidence>
<feature type="binding site" evidence="3">
    <location>
        <position position="259"/>
    </location>
    <ligand>
        <name>dimethylallyl diphosphate</name>
        <dbReference type="ChEBI" id="CHEBI:57623"/>
    </ligand>
</feature>
<dbReference type="NCBIfam" id="TIGR03429">
    <property type="entry name" value="arom_pren_DMATS"/>
    <property type="match status" value="1"/>
</dbReference>
<dbReference type="InterPro" id="IPR017795">
    <property type="entry name" value="ABBA_NscD-like"/>
</dbReference>
<dbReference type="SFLD" id="SFLDS00036">
    <property type="entry name" value="Aromatic_Prenyltransferase"/>
    <property type="match status" value="1"/>
</dbReference>
<comment type="caution">
    <text evidence="4">The sequence shown here is derived from an EMBL/GenBank/DDBJ whole genome shotgun (WGS) entry which is preliminary data.</text>
</comment>
<dbReference type="SFLD" id="SFLDG01162">
    <property type="entry name" value="I"/>
    <property type="match status" value="1"/>
</dbReference>
<evidence type="ECO:0000256" key="1">
    <source>
        <dbReference type="ARBA" id="ARBA00010209"/>
    </source>
</evidence>
<evidence type="ECO:0000313" key="5">
    <source>
        <dbReference type="Proteomes" id="UP001147747"/>
    </source>
</evidence>
<feature type="binding site" evidence="3">
    <location>
        <position position="86"/>
    </location>
    <ligand>
        <name>L-tryptophan</name>
        <dbReference type="ChEBI" id="CHEBI:57912"/>
    </ligand>
</feature>
<dbReference type="Pfam" id="PF11991">
    <property type="entry name" value="Trp_DMAT"/>
    <property type="match status" value="1"/>
</dbReference>
<evidence type="ECO:0000256" key="2">
    <source>
        <dbReference type="ARBA" id="ARBA00022679"/>
    </source>
</evidence>
<protein>
    <submittedName>
        <fullName evidence="4">Tryptophan dimethylallyltransferase</fullName>
    </submittedName>
</protein>
<dbReference type="InterPro" id="IPR033964">
    <property type="entry name" value="ABBA"/>
</dbReference>
<dbReference type="AlphaFoldDB" id="A0A9X0BFD1"/>
<dbReference type="EMBL" id="JAPZBU010000001">
    <property type="protein sequence ID" value="KAJ5415009.1"/>
    <property type="molecule type" value="Genomic_DNA"/>
</dbReference>
<dbReference type="CDD" id="cd13929">
    <property type="entry name" value="PT-DMATS_CymD"/>
    <property type="match status" value="1"/>
</dbReference>
<gene>
    <name evidence="4" type="ORF">N7509_000107</name>
</gene>
<dbReference type="PIRSF" id="PIRSF000509">
    <property type="entry name" value="Trp_DMAT"/>
    <property type="match status" value="1"/>
</dbReference>
<keyword evidence="2" id="KW-0808">Transferase</keyword>
<dbReference type="GeneID" id="81363734"/>
<dbReference type="GO" id="GO:0016765">
    <property type="term" value="F:transferase activity, transferring alkyl or aryl (other than methyl) groups"/>
    <property type="evidence" value="ECO:0007669"/>
    <property type="project" value="InterPro"/>
</dbReference>
<proteinExistence type="inferred from homology"/>
<feature type="binding site" evidence="3">
    <location>
        <position position="189"/>
    </location>
    <ligand>
        <name>dimethylallyl diphosphate</name>
        <dbReference type="ChEBI" id="CHEBI:57623"/>
    </ligand>
</feature>
<dbReference type="RefSeq" id="XP_056494855.1">
    <property type="nucleotide sequence ID" value="XM_056624754.1"/>
</dbReference>
<comment type="similarity">
    <text evidence="1">Belongs to the tryptophan dimethylallyltransferase family.</text>
</comment>
<feature type="binding site" evidence="3">
    <location>
        <position position="406"/>
    </location>
    <ligand>
        <name>dimethylallyl diphosphate</name>
        <dbReference type="ChEBI" id="CHEBI:57623"/>
    </ligand>
</feature>
<evidence type="ECO:0000313" key="4">
    <source>
        <dbReference type="EMBL" id="KAJ5415009.1"/>
    </source>
</evidence>
<organism evidence="4 5">
    <name type="scientific">Penicillium cosmopolitanum</name>
    <dbReference type="NCBI Taxonomy" id="1131564"/>
    <lineage>
        <taxon>Eukaryota</taxon>
        <taxon>Fungi</taxon>
        <taxon>Dikarya</taxon>
        <taxon>Ascomycota</taxon>
        <taxon>Pezizomycotina</taxon>
        <taxon>Eurotiomycetes</taxon>
        <taxon>Eurotiomycetidae</taxon>
        <taxon>Eurotiales</taxon>
        <taxon>Aspergillaceae</taxon>
        <taxon>Penicillium</taxon>
    </lineage>
</organism>
<dbReference type="InterPro" id="IPR012148">
    <property type="entry name" value="ABBA_DMATS-like"/>
</dbReference>
<feature type="binding site" evidence="3">
    <location>
        <position position="101"/>
    </location>
    <ligand>
        <name>dimethylallyl diphosphate</name>
        <dbReference type="ChEBI" id="CHEBI:57623"/>
    </ligand>
</feature>
<dbReference type="PANTHER" id="PTHR40627">
    <property type="entry name" value="INDOLE PRENYLTRANSFERASE TDIB-RELATED"/>
    <property type="match status" value="1"/>
</dbReference>
<name>A0A9X0BFD1_9EURO</name>
<reference evidence="4" key="2">
    <citation type="journal article" date="2023" name="IMA Fungus">
        <title>Comparative genomic study of the Penicillium genus elucidates a diverse pangenome and 15 lateral gene transfer events.</title>
        <authorList>
            <person name="Petersen C."/>
            <person name="Sorensen T."/>
            <person name="Nielsen M.R."/>
            <person name="Sondergaard T.E."/>
            <person name="Sorensen J.L."/>
            <person name="Fitzpatrick D.A."/>
            <person name="Frisvad J.C."/>
            <person name="Nielsen K.L."/>
        </authorList>
    </citation>
    <scope>NUCLEOTIDE SEQUENCE</scope>
    <source>
        <strain evidence="4">IBT 29677</strain>
    </source>
</reference>
<accession>A0A9X0BFD1</accession>
<feature type="binding site" evidence="3">
    <location>
        <position position="257"/>
    </location>
    <ligand>
        <name>dimethylallyl diphosphate</name>
        <dbReference type="ChEBI" id="CHEBI:57623"/>
    </ligand>
</feature>
<keyword evidence="5" id="KW-1185">Reference proteome</keyword>
<feature type="binding site" evidence="3">
    <location>
        <position position="342"/>
    </location>
    <ligand>
        <name>dimethylallyl diphosphate</name>
        <dbReference type="ChEBI" id="CHEBI:57623"/>
    </ligand>
</feature>
<dbReference type="PANTHER" id="PTHR40627:SF3">
    <property type="entry name" value="PRENYLTRANSFERASE ASQH2-RELATED"/>
    <property type="match status" value="1"/>
</dbReference>
<dbReference type="Proteomes" id="UP001147747">
    <property type="component" value="Unassembled WGS sequence"/>
</dbReference>
<reference evidence="4" key="1">
    <citation type="submission" date="2022-12" db="EMBL/GenBank/DDBJ databases">
        <authorList>
            <person name="Petersen C."/>
        </authorList>
    </citation>
    <scope>NUCLEOTIDE SEQUENCE</scope>
    <source>
        <strain evidence="4">IBT 29677</strain>
    </source>
</reference>